<evidence type="ECO:0000313" key="4">
    <source>
        <dbReference type="Proteomes" id="UP000001396"/>
    </source>
</evidence>
<feature type="domain" description="Rhodanese" evidence="2">
    <location>
        <begin position="127"/>
        <end position="211"/>
    </location>
</feature>
<dbReference type="Proteomes" id="UP000001396">
    <property type="component" value="Unassembled WGS sequence"/>
</dbReference>
<evidence type="ECO:0000259" key="2">
    <source>
        <dbReference type="PROSITE" id="PS50206"/>
    </source>
</evidence>
<dbReference type="PROSITE" id="PS50206">
    <property type="entry name" value="RHODANESE_3"/>
    <property type="match status" value="1"/>
</dbReference>
<dbReference type="Gene3D" id="3.40.250.10">
    <property type="entry name" value="Rhodanese-like domain"/>
    <property type="match status" value="1"/>
</dbReference>
<feature type="region of interest" description="Disordered" evidence="1">
    <location>
        <begin position="82"/>
        <end position="108"/>
    </location>
</feature>
<dbReference type="GeneID" id="31366618"/>
<dbReference type="InterPro" id="IPR001763">
    <property type="entry name" value="Rhodanese-like_dom"/>
</dbReference>
<comment type="caution">
    <text evidence="3">The sequence shown here is derived from an EMBL/GenBank/DDBJ whole genome shotgun (WGS) entry which is preliminary data.</text>
</comment>
<dbReference type="InParanoid" id="D3BTP0"/>
<dbReference type="AlphaFoldDB" id="D3BTP0"/>
<dbReference type="EMBL" id="ADBJ01000056">
    <property type="protein sequence ID" value="EFA75076.1"/>
    <property type="molecule type" value="Genomic_DNA"/>
</dbReference>
<evidence type="ECO:0000256" key="1">
    <source>
        <dbReference type="SAM" id="MobiDB-lite"/>
    </source>
</evidence>
<accession>D3BTP0</accession>
<dbReference type="SMART" id="SM00450">
    <property type="entry name" value="RHOD"/>
    <property type="match status" value="1"/>
</dbReference>
<name>D3BTP0_HETP5</name>
<proteinExistence type="predicted"/>
<dbReference type="RefSeq" id="XP_020427210.1">
    <property type="nucleotide sequence ID" value="XM_020581907.1"/>
</dbReference>
<dbReference type="OMA" id="KERGWPQ"/>
<dbReference type="CDD" id="cd00158">
    <property type="entry name" value="RHOD"/>
    <property type="match status" value="1"/>
</dbReference>
<dbReference type="SUPFAM" id="SSF52821">
    <property type="entry name" value="Rhodanese/Cell cycle control phosphatase"/>
    <property type="match status" value="1"/>
</dbReference>
<reference evidence="3 4" key="1">
    <citation type="journal article" date="2011" name="Genome Res.">
        <title>Phylogeny-wide analysis of social amoeba genomes highlights ancient origins for complex intercellular communication.</title>
        <authorList>
            <person name="Heidel A.J."/>
            <person name="Lawal H.M."/>
            <person name="Felder M."/>
            <person name="Schilde C."/>
            <person name="Helps N.R."/>
            <person name="Tunggal B."/>
            <person name="Rivero F."/>
            <person name="John U."/>
            <person name="Schleicher M."/>
            <person name="Eichinger L."/>
            <person name="Platzer M."/>
            <person name="Noegel A.A."/>
            <person name="Schaap P."/>
            <person name="Gloeckner G."/>
        </authorList>
    </citation>
    <scope>NUCLEOTIDE SEQUENCE [LARGE SCALE GENOMIC DNA]</scope>
    <source>
        <strain evidence="4">ATCC 26659 / Pp 5 / PN500</strain>
    </source>
</reference>
<gene>
    <name evidence="3" type="ORF">PPL_11150</name>
</gene>
<sequence length="225" mass="24569">MFGRQLSINQSGNQSVNQQTFKNSSLSLVRLNRTSYSNCLLNSTINSVVVPTSLLKCNNYSAIKSYSTATSTTTTTTATKEDVYKASVARPSPQRGRRPNKQKSPSFPQYAHIPRLATAGLHRIAMMGFDFYLLDIRPAAEFAAESVVGSVSHPVEHLDKSSEQLDKSSMVLLLGPKEKGYPVACEAALKLQSKGFKSVIVLESSVKELVNAGFFYNAPADIKLN</sequence>
<keyword evidence="4" id="KW-1185">Reference proteome</keyword>
<protein>
    <recommendedName>
        <fullName evidence="2">Rhodanese domain-containing protein</fullName>
    </recommendedName>
</protein>
<evidence type="ECO:0000313" key="3">
    <source>
        <dbReference type="EMBL" id="EFA75076.1"/>
    </source>
</evidence>
<organism evidence="3 4">
    <name type="scientific">Heterostelium pallidum (strain ATCC 26659 / Pp 5 / PN500)</name>
    <name type="common">Cellular slime mold</name>
    <name type="synonym">Polysphondylium pallidum</name>
    <dbReference type="NCBI Taxonomy" id="670386"/>
    <lineage>
        <taxon>Eukaryota</taxon>
        <taxon>Amoebozoa</taxon>
        <taxon>Evosea</taxon>
        <taxon>Eumycetozoa</taxon>
        <taxon>Dictyostelia</taxon>
        <taxon>Acytosteliales</taxon>
        <taxon>Acytosteliaceae</taxon>
        <taxon>Heterostelium</taxon>
    </lineage>
</organism>
<dbReference type="InterPro" id="IPR036873">
    <property type="entry name" value="Rhodanese-like_dom_sf"/>
</dbReference>